<name>A0ABU9CPJ8_9BURK</name>
<keyword evidence="2" id="KW-1185">Reference proteome</keyword>
<dbReference type="RefSeq" id="WP_341412348.1">
    <property type="nucleotide sequence ID" value="NZ_JBBUTH010000010.1"/>
</dbReference>
<evidence type="ECO:0000313" key="1">
    <source>
        <dbReference type="EMBL" id="MEK8052620.1"/>
    </source>
</evidence>
<comment type="caution">
    <text evidence="1">The sequence shown here is derived from an EMBL/GenBank/DDBJ whole genome shotgun (WGS) entry which is preliminary data.</text>
</comment>
<dbReference type="EMBL" id="JBBUTH010000010">
    <property type="protein sequence ID" value="MEK8052620.1"/>
    <property type="molecule type" value="Genomic_DNA"/>
</dbReference>
<organism evidence="1 2">
    <name type="scientific">Pseudaquabacterium inlustre</name>
    <dbReference type="NCBI Taxonomy" id="2984192"/>
    <lineage>
        <taxon>Bacteria</taxon>
        <taxon>Pseudomonadati</taxon>
        <taxon>Pseudomonadota</taxon>
        <taxon>Betaproteobacteria</taxon>
        <taxon>Burkholderiales</taxon>
        <taxon>Sphaerotilaceae</taxon>
        <taxon>Pseudaquabacterium</taxon>
    </lineage>
</organism>
<gene>
    <name evidence="1" type="ORF">AACH10_20390</name>
</gene>
<proteinExistence type="predicted"/>
<dbReference type="InterPro" id="IPR042099">
    <property type="entry name" value="ANL_N_sf"/>
</dbReference>
<sequence length="183" mass="19796">MTTRAVREIRTLQDIEQLERQPLEALIPSRNLYELLHANAALHGDRPALTVLGSGRVGDVLASFTHRALLGEVTRAVNLFTALGLGTGSVISILSRTHARVPALLPLVHEDAPTRMILLAGAGSFESAHITLTQGVHVDEADDAAEWLCDHLDAVSSRAGEVVPEQGWEQYRLELAKASFQPA</sequence>
<evidence type="ECO:0000313" key="2">
    <source>
        <dbReference type="Proteomes" id="UP001365405"/>
    </source>
</evidence>
<dbReference type="SUPFAM" id="SSF56801">
    <property type="entry name" value="Acetyl-CoA synthetase-like"/>
    <property type="match status" value="1"/>
</dbReference>
<protein>
    <submittedName>
        <fullName evidence="1">Uncharacterized protein</fullName>
    </submittedName>
</protein>
<reference evidence="1 2" key="1">
    <citation type="submission" date="2024-04" db="EMBL/GenBank/DDBJ databases">
        <title>Novel species of the genus Ideonella isolated from streams.</title>
        <authorList>
            <person name="Lu H."/>
        </authorList>
    </citation>
    <scope>NUCLEOTIDE SEQUENCE [LARGE SCALE GENOMIC DNA]</scope>
    <source>
        <strain evidence="1 2">DXS22W</strain>
    </source>
</reference>
<dbReference type="Gene3D" id="3.40.50.12780">
    <property type="entry name" value="N-terminal domain of ligase-like"/>
    <property type="match status" value="1"/>
</dbReference>
<accession>A0ABU9CPJ8</accession>
<dbReference type="Proteomes" id="UP001365405">
    <property type="component" value="Unassembled WGS sequence"/>
</dbReference>